<gene>
    <name evidence="1" type="ORF">PV07_04835</name>
</gene>
<dbReference type="EMBL" id="KN847042">
    <property type="protein sequence ID" value="KIW28984.1"/>
    <property type="molecule type" value="Genomic_DNA"/>
</dbReference>
<name>A0A0D2CZL6_9EURO</name>
<dbReference type="HOGENOM" id="CLU_1343109_0_0_1"/>
<keyword evidence="2" id="KW-1185">Reference proteome</keyword>
<sequence length="204" mass="22341">MTTELAFLPVGIGSTISDPSTPPGKIWHNALLAVSRQPKFQQYYWGFQVKHPDILQLVVEFDSSGPHSSFTGSQAFFQSITSLLKGPPEFYTAHLSPHPSPALKSPATEVVMINNPFPDFNESLAQFGVNVLSKSDGHIDGVSVGPIEGESQGVKRVYLLVGWETVQKQKDMMITDIFKANVGLVKDHCESLALDYVEFKSSSS</sequence>
<organism evidence="1 2">
    <name type="scientific">Cladophialophora immunda</name>
    <dbReference type="NCBI Taxonomy" id="569365"/>
    <lineage>
        <taxon>Eukaryota</taxon>
        <taxon>Fungi</taxon>
        <taxon>Dikarya</taxon>
        <taxon>Ascomycota</taxon>
        <taxon>Pezizomycotina</taxon>
        <taxon>Eurotiomycetes</taxon>
        <taxon>Chaetothyriomycetidae</taxon>
        <taxon>Chaetothyriales</taxon>
        <taxon>Herpotrichiellaceae</taxon>
        <taxon>Cladophialophora</taxon>
    </lineage>
</organism>
<dbReference type="VEuPathDB" id="FungiDB:PV07_04835"/>
<dbReference type="Gene3D" id="3.30.70.100">
    <property type="match status" value="1"/>
</dbReference>
<evidence type="ECO:0000313" key="2">
    <source>
        <dbReference type="Proteomes" id="UP000054466"/>
    </source>
</evidence>
<protein>
    <recommendedName>
        <fullName evidence="3">ABM domain-containing protein</fullName>
    </recommendedName>
</protein>
<reference evidence="1 2" key="1">
    <citation type="submission" date="2015-01" db="EMBL/GenBank/DDBJ databases">
        <title>The Genome Sequence of Cladophialophora immunda CBS83496.</title>
        <authorList>
            <consortium name="The Broad Institute Genomics Platform"/>
            <person name="Cuomo C."/>
            <person name="de Hoog S."/>
            <person name="Gorbushina A."/>
            <person name="Stielow B."/>
            <person name="Teixiera M."/>
            <person name="Abouelleil A."/>
            <person name="Chapman S.B."/>
            <person name="Priest M."/>
            <person name="Young S.K."/>
            <person name="Wortman J."/>
            <person name="Nusbaum C."/>
            <person name="Birren B."/>
        </authorList>
    </citation>
    <scope>NUCLEOTIDE SEQUENCE [LARGE SCALE GENOMIC DNA]</scope>
    <source>
        <strain evidence="1 2">CBS 83496</strain>
    </source>
</reference>
<evidence type="ECO:0008006" key="3">
    <source>
        <dbReference type="Google" id="ProtNLM"/>
    </source>
</evidence>
<evidence type="ECO:0000313" key="1">
    <source>
        <dbReference type="EMBL" id="KIW28984.1"/>
    </source>
</evidence>
<dbReference type="RefSeq" id="XP_016249200.1">
    <property type="nucleotide sequence ID" value="XM_016391681.1"/>
</dbReference>
<dbReference type="STRING" id="569365.A0A0D2CZL6"/>
<accession>A0A0D2CZL6</accession>
<dbReference type="AlphaFoldDB" id="A0A0D2CZL6"/>
<dbReference type="GeneID" id="27344029"/>
<dbReference type="Proteomes" id="UP000054466">
    <property type="component" value="Unassembled WGS sequence"/>
</dbReference>
<proteinExistence type="predicted"/>
<dbReference type="OrthoDB" id="3830579at2759"/>